<dbReference type="Proteomes" id="UP000798662">
    <property type="component" value="Chromosome 3"/>
</dbReference>
<keyword evidence="2" id="KW-1185">Reference proteome</keyword>
<organism evidence="1 2">
    <name type="scientific">Pyropia yezoensis</name>
    <name type="common">Susabi-nori</name>
    <name type="synonym">Porphyra yezoensis</name>
    <dbReference type="NCBI Taxonomy" id="2788"/>
    <lineage>
        <taxon>Eukaryota</taxon>
        <taxon>Rhodophyta</taxon>
        <taxon>Bangiophyceae</taxon>
        <taxon>Bangiales</taxon>
        <taxon>Bangiaceae</taxon>
        <taxon>Pyropia</taxon>
    </lineage>
</organism>
<protein>
    <submittedName>
        <fullName evidence="1">Uncharacterized protein</fullName>
    </submittedName>
</protein>
<evidence type="ECO:0000313" key="1">
    <source>
        <dbReference type="EMBL" id="KAK1867023.1"/>
    </source>
</evidence>
<evidence type="ECO:0000313" key="2">
    <source>
        <dbReference type="Proteomes" id="UP000798662"/>
    </source>
</evidence>
<comment type="caution">
    <text evidence="1">The sequence shown here is derived from an EMBL/GenBank/DDBJ whole genome shotgun (WGS) entry which is preliminary data.</text>
</comment>
<name>A0ACC3CAB8_PYRYE</name>
<gene>
    <name evidence="1" type="ORF">I4F81_009533</name>
</gene>
<reference evidence="1" key="1">
    <citation type="submission" date="2019-11" db="EMBL/GenBank/DDBJ databases">
        <title>Nori genome reveals adaptations in red seaweeds to the harsh intertidal environment.</title>
        <authorList>
            <person name="Wang D."/>
            <person name="Mao Y."/>
        </authorList>
    </citation>
    <scope>NUCLEOTIDE SEQUENCE</scope>
    <source>
        <tissue evidence="1">Gametophyte</tissue>
    </source>
</reference>
<proteinExistence type="predicted"/>
<dbReference type="EMBL" id="CM020620">
    <property type="protein sequence ID" value="KAK1867023.1"/>
    <property type="molecule type" value="Genomic_DNA"/>
</dbReference>
<sequence>MSTLPLFTPHACRRHCRLPSPDIGAARCVARGPPRLLAAPSAASVGERPPPPSCGVPPTPPPPPPPPPPPSDAETLIARLQAVGANETALTNPYGTGASHAFVPLSADGIRGDRDRFVYVDEVDCIGCTHCASTARHTFFMEEEWGRARAFRQDGDDPETVAVAIDTCPVNCIYYVSYDDLVTLEQEREGQVINNKARLVGGDAAPEGPRGTSKSSVMRDGRIRCQDCPGRGCAECPLYGVGRNPEYVRKVKARKEQQAQRRNGTGDGDEGRSPSVSL</sequence>
<accession>A0ACC3CAB8</accession>